<reference evidence="2 3" key="1">
    <citation type="submission" date="2023-02" db="EMBL/GenBank/DDBJ databases">
        <title>Study of novel species of the Microbacterium genus.</title>
        <authorList>
            <person name="Arroyo-Herrera I."/>
            <person name="Roman-Ponce B."/>
            <person name="Vasquez-Murrieta M.S."/>
        </authorList>
    </citation>
    <scope>NUCLEOTIDE SEQUENCE [LARGE SCALE GENOMIC DNA]</scope>
    <source>
        <strain evidence="2 3">NE1TT3</strain>
    </source>
</reference>
<dbReference type="Proteomes" id="UP001218170">
    <property type="component" value="Unassembled WGS sequence"/>
</dbReference>
<evidence type="ECO:0000313" key="2">
    <source>
        <dbReference type="EMBL" id="MDD7963538.1"/>
    </source>
</evidence>
<sequence>MAEECGTGSRQVAAGQTVTAGQLVGLVGNTGRSTANHLHFEVYLDRTAVDTPRLLEANAG</sequence>
<dbReference type="Pfam" id="PF01551">
    <property type="entry name" value="Peptidase_M23"/>
    <property type="match status" value="1"/>
</dbReference>
<protein>
    <submittedName>
        <fullName evidence="2">M23 family metallopeptidase</fullName>
    </submittedName>
</protein>
<accession>A0ABT5SL27</accession>
<dbReference type="InterPro" id="IPR050570">
    <property type="entry name" value="Cell_wall_metabolism_enzyme"/>
</dbReference>
<keyword evidence="3" id="KW-1185">Reference proteome</keyword>
<dbReference type="Gene3D" id="2.70.70.10">
    <property type="entry name" value="Glucose Permease (Domain IIA)"/>
    <property type="match status" value="1"/>
</dbReference>
<dbReference type="EMBL" id="JAQZCI010000006">
    <property type="protein sequence ID" value="MDD7963538.1"/>
    <property type="molecule type" value="Genomic_DNA"/>
</dbReference>
<gene>
    <name evidence="2" type="ORF">PUW80_14370</name>
</gene>
<dbReference type="PANTHER" id="PTHR21666">
    <property type="entry name" value="PEPTIDASE-RELATED"/>
    <property type="match status" value="1"/>
</dbReference>
<evidence type="ECO:0000313" key="3">
    <source>
        <dbReference type="Proteomes" id="UP001218170"/>
    </source>
</evidence>
<dbReference type="RefSeq" id="WP_274179338.1">
    <property type="nucleotide sequence ID" value="NZ_JAQZCG020000020.1"/>
</dbReference>
<evidence type="ECO:0000259" key="1">
    <source>
        <dbReference type="Pfam" id="PF01551"/>
    </source>
</evidence>
<feature type="domain" description="M23ase beta-sheet core" evidence="1">
    <location>
        <begin position="10"/>
        <end position="50"/>
    </location>
</feature>
<organism evidence="2 3">
    <name type="scientific">Microbacterium thalli</name>
    <dbReference type="NCBI Taxonomy" id="3027921"/>
    <lineage>
        <taxon>Bacteria</taxon>
        <taxon>Bacillati</taxon>
        <taxon>Actinomycetota</taxon>
        <taxon>Actinomycetes</taxon>
        <taxon>Micrococcales</taxon>
        <taxon>Microbacteriaceae</taxon>
        <taxon>Microbacterium</taxon>
    </lineage>
</organism>
<dbReference type="InterPro" id="IPR016047">
    <property type="entry name" value="M23ase_b-sheet_dom"/>
</dbReference>
<dbReference type="InterPro" id="IPR011055">
    <property type="entry name" value="Dup_hybrid_motif"/>
</dbReference>
<dbReference type="SUPFAM" id="SSF51261">
    <property type="entry name" value="Duplicated hybrid motif"/>
    <property type="match status" value="1"/>
</dbReference>
<dbReference type="CDD" id="cd12797">
    <property type="entry name" value="M23_peptidase"/>
    <property type="match status" value="1"/>
</dbReference>
<comment type="caution">
    <text evidence="2">The sequence shown here is derived from an EMBL/GenBank/DDBJ whole genome shotgun (WGS) entry which is preliminary data.</text>
</comment>
<name>A0ABT5SL27_9MICO</name>
<dbReference type="PANTHER" id="PTHR21666:SF270">
    <property type="entry name" value="MUREIN HYDROLASE ACTIVATOR ENVC"/>
    <property type="match status" value="1"/>
</dbReference>
<proteinExistence type="predicted"/>